<dbReference type="PANTHER" id="PTHR36318:SF3">
    <property type="entry name" value="OS06G0581300 PROTEIN"/>
    <property type="match status" value="1"/>
</dbReference>
<keyword evidence="1" id="KW-0812">Transmembrane</keyword>
<evidence type="ECO:0000256" key="1">
    <source>
        <dbReference type="SAM" id="Phobius"/>
    </source>
</evidence>
<dbReference type="RefSeq" id="WP_131553285.1">
    <property type="nucleotide sequence ID" value="NZ_SJSK01000002.1"/>
</dbReference>
<dbReference type="EMBL" id="SJSK01000002">
    <property type="protein sequence ID" value="TCC92345.1"/>
    <property type="molecule type" value="Genomic_DNA"/>
</dbReference>
<dbReference type="AlphaFoldDB" id="A0A4R0MYJ3"/>
<reference evidence="2 3" key="1">
    <citation type="submission" date="2019-02" db="EMBL/GenBank/DDBJ databases">
        <title>Pedobacter sp. RP-1-13 sp. nov., isolated from Arctic soil.</title>
        <authorList>
            <person name="Dahal R.H."/>
        </authorList>
    </citation>
    <scope>NUCLEOTIDE SEQUENCE [LARGE SCALE GENOMIC DNA]</scope>
    <source>
        <strain evidence="2 3">RP-1-13</strain>
    </source>
</reference>
<protein>
    <submittedName>
        <fullName evidence="2">DUF1475 domain-containing protein</fullName>
    </submittedName>
</protein>
<organism evidence="2 3">
    <name type="scientific">Pedobacter frigiditerrae</name>
    <dbReference type="NCBI Taxonomy" id="2530452"/>
    <lineage>
        <taxon>Bacteria</taxon>
        <taxon>Pseudomonadati</taxon>
        <taxon>Bacteroidota</taxon>
        <taxon>Sphingobacteriia</taxon>
        <taxon>Sphingobacteriales</taxon>
        <taxon>Sphingobacteriaceae</taxon>
        <taxon>Pedobacter</taxon>
    </lineage>
</organism>
<evidence type="ECO:0000313" key="3">
    <source>
        <dbReference type="Proteomes" id="UP000292884"/>
    </source>
</evidence>
<dbReference type="Pfam" id="PF07343">
    <property type="entry name" value="DUF1475"/>
    <property type="match status" value="1"/>
</dbReference>
<keyword evidence="3" id="KW-1185">Reference proteome</keyword>
<sequence>MTKKYMITALKIIFSVLLVWVTYIVISTSLESSLFKEWDFLGSIPWMRATLWDFYANIFIISLWMFYKEKNIIPKISWVILFVCLGSIATCAYVLIKLFKLKSNEGVKELVGNR</sequence>
<keyword evidence="1" id="KW-1133">Transmembrane helix</keyword>
<proteinExistence type="predicted"/>
<gene>
    <name evidence="2" type="ORF">EZ428_11505</name>
</gene>
<feature type="transmembrane region" description="Helical" evidence="1">
    <location>
        <begin position="78"/>
        <end position="96"/>
    </location>
</feature>
<feature type="transmembrane region" description="Helical" evidence="1">
    <location>
        <begin position="7"/>
        <end position="26"/>
    </location>
</feature>
<feature type="transmembrane region" description="Helical" evidence="1">
    <location>
        <begin position="46"/>
        <end position="66"/>
    </location>
</feature>
<dbReference type="PANTHER" id="PTHR36318">
    <property type="entry name" value="OS06G0581300 PROTEIN"/>
    <property type="match status" value="1"/>
</dbReference>
<evidence type="ECO:0000313" key="2">
    <source>
        <dbReference type="EMBL" id="TCC92345.1"/>
    </source>
</evidence>
<dbReference type="Proteomes" id="UP000292884">
    <property type="component" value="Unassembled WGS sequence"/>
</dbReference>
<keyword evidence="1" id="KW-0472">Membrane</keyword>
<dbReference type="OrthoDB" id="670587at2"/>
<comment type="caution">
    <text evidence="2">The sequence shown here is derived from an EMBL/GenBank/DDBJ whole genome shotgun (WGS) entry which is preliminary data.</text>
</comment>
<accession>A0A4R0MYJ3</accession>
<name>A0A4R0MYJ3_9SPHI</name>
<dbReference type="InterPro" id="IPR009943">
    <property type="entry name" value="DUF1475"/>
</dbReference>